<reference evidence="2 3" key="1">
    <citation type="submission" date="2020-10" db="EMBL/GenBank/DDBJ databases">
        <title>The genome of sulfurovum sp.</title>
        <authorList>
            <person name="Xie S."/>
            <person name="Shao Z."/>
            <person name="Jiang L."/>
        </authorList>
    </citation>
    <scope>NUCLEOTIDE SEQUENCE [LARGE SCALE GENOMIC DNA]</scope>
    <source>
        <strain evidence="2 3">ST-419</strain>
    </source>
</reference>
<dbReference type="Proteomes" id="UP000595074">
    <property type="component" value="Chromosome"/>
</dbReference>
<evidence type="ECO:0000256" key="1">
    <source>
        <dbReference type="SAM" id="SignalP"/>
    </source>
</evidence>
<dbReference type="RefSeq" id="WP_197548029.1">
    <property type="nucleotide sequence ID" value="NZ_CP063164.1"/>
</dbReference>
<protein>
    <recommendedName>
        <fullName evidence="4">DUF3887 domain-containing protein</fullName>
    </recommendedName>
</protein>
<evidence type="ECO:0000313" key="3">
    <source>
        <dbReference type="Proteomes" id="UP000595074"/>
    </source>
</evidence>
<dbReference type="EMBL" id="CP063164">
    <property type="protein sequence ID" value="QOR61354.1"/>
    <property type="molecule type" value="Genomic_DNA"/>
</dbReference>
<dbReference type="KEGG" id="sinu:IMZ28_07825"/>
<proteinExistence type="predicted"/>
<evidence type="ECO:0008006" key="4">
    <source>
        <dbReference type="Google" id="ProtNLM"/>
    </source>
</evidence>
<feature type="signal peptide" evidence="1">
    <location>
        <begin position="1"/>
        <end position="22"/>
    </location>
</feature>
<dbReference type="AlphaFoldDB" id="A0A7M1S2B0"/>
<gene>
    <name evidence="2" type="ORF">IMZ28_07825</name>
</gene>
<accession>A0A7M1S2B0</accession>
<organism evidence="2 3">
    <name type="scientific">Sulfurovum indicum</name>
    <dbReference type="NCBI Taxonomy" id="2779528"/>
    <lineage>
        <taxon>Bacteria</taxon>
        <taxon>Pseudomonadati</taxon>
        <taxon>Campylobacterota</taxon>
        <taxon>Epsilonproteobacteria</taxon>
        <taxon>Campylobacterales</taxon>
        <taxon>Sulfurovaceae</taxon>
        <taxon>Sulfurovum</taxon>
    </lineage>
</organism>
<sequence>MKKRLLTGLTAFCLCTAPSLYADEITDILNQIRQSYEAKDYKAALDDLNYISAKIQKLAAAQNQQLLPKPLDGWQMQLKDDGSQMAISMTGGGTMTQAEYSRGKELITIQIIANSPMVSMLAMAINNPMLMQSDPGSEPFRYKRLKGVKKKEGPNTEITLIMAGQILIQLKGENLKDESILKQYLDTMDMKKIKSELLQ</sequence>
<name>A0A7M1S2B0_9BACT</name>
<evidence type="ECO:0000313" key="2">
    <source>
        <dbReference type="EMBL" id="QOR61354.1"/>
    </source>
</evidence>
<keyword evidence="1" id="KW-0732">Signal</keyword>
<feature type="chain" id="PRO_5029527670" description="DUF3887 domain-containing protein" evidence="1">
    <location>
        <begin position="23"/>
        <end position="199"/>
    </location>
</feature>
<keyword evidence="3" id="KW-1185">Reference proteome</keyword>